<organism evidence="1 2">
    <name type="scientific">Streptacidiphilus cavernicola</name>
    <dbReference type="NCBI Taxonomy" id="3342716"/>
    <lineage>
        <taxon>Bacteria</taxon>
        <taxon>Bacillati</taxon>
        <taxon>Actinomycetota</taxon>
        <taxon>Actinomycetes</taxon>
        <taxon>Kitasatosporales</taxon>
        <taxon>Streptomycetaceae</taxon>
        <taxon>Streptacidiphilus</taxon>
    </lineage>
</organism>
<accession>A0ABV6UPE8</accession>
<reference evidence="1 2" key="1">
    <citation type="submission" date="2024-09" db="EMBL/GenBank/DDBJ databases">
        <authorList>
            <person name="Lee S.D."/>
        </authorList>
    </citation>
    <scope>NUCLEOTIDE SEQUENCE [LARGE SCALE GENOMIC DNA]</scope>
    <source>
        <strain evidence="1 2">N1-5</strain>
    </source>
</reference>
<keyword evidence="2" id="KW-1185">Reference proteome</keyword>
<gene>
    <name evidence="1" type="ORF">ACEZDJ_18670</name>
</gene>
<proteinExistence type="predicted"/>
<evidence type="ECO:0000313" key="1">
    <source>
        <dbReference type="EMBL" id="MFC1403316.1"/>
    </source>
</evidence>
<protein>
    <submittedName>
        <fullName evidence="1">Uncharacterized protein</fullName>
    </submittedName>
</protein>
<dbReference type="RefSeq" id="WP_030254266.1">
    <property type="nucleotide sequence ID" value="NZ_JBHEZZ010000009.1"/>
</dbReference>
<sequence length="124" mass="13806">MGGWLWLLIPAVIVGGGRLGELMQSSLRTRHERKLELLKASEQRQLAIDAANRPPEPICGCTHHLAKHDRSGKCHETVEAPTAWDAKRKPLQYEARPCNCQQYIGPEPLGMVFAQDIVDPESGK</sequence>
<dbReference type="Proteomes" id="UP001592528">
    <property type="component" value="Unassembled WGS sequence"/>
</dbReference>
<name>A0ABV6UPE8_9ACTN</name>
<evidence type="ECO:0000313" key="2">
    <source>
        <dbReference type="Proteomes" id="UP001592528"/>
    </source>
</evidence>
<dbReference type="EMBL" id="JBHEZZ010000009">
    <property type="protein sequence ID" value="MFC1403316.1"/>
    <property type="molecule type" value="Genomic_DNA"/>
</dbReference>
<comment type="caution">
    <text evidence="1">The sequence shown here is derived from an EMBL/GenBank/DDBJ whole genome shotgun (WGS) entry which is preliminary data.</text>
</comment>